<dbReference type="AlphaFoldDB" id="Q9ZQM9"/>
<gene>
    <name evidence="1" type="ordered locus">At2g11150</name>
</gene>
<dbReference type="EMBL" id="AC006136">
    <property type="protein sequence ID" value="AAD15369.1"/>
    <property type="molecule type" value="Genomic_DNA"/>
</dbReference>
<proteinExistence type="predicted"/>
<organism evidence="1">
    <name type="scientific">Arabidopsis thaliana</name>
    <name type="common">Mouse-ear cress</name>
    <dbReference type="NCBI Taxonomy" id="3702"/>
    <lineage>
        <taxon>Eukaryota</taxon>
        <taxon>Viridiplantae</taxon>
        <taxon>Streptophyta</taxon>
        <taxon>Embryophyta</taxon>
        <taxon>Tracheophyta</taxon>
        <taxon>Spermatophyta</taxon>
        <taxon>Magnoliopsida</taxon>
        <taxon>eudicotyledons</taxon>
        <taxon>Gunneridae</taxon>
        <taxon>Pentapetalae</taxon>
        <taxon>rosids</taxon>
        <taxon>malvids</taxon>
        <taxon>Brassicales</taxon>
        <taxon>Brassicaceae</taxon>
        <taxon>Camelineae</taxon>
        <taxon>Arabidopsis</taxon>
    </lineage>
</organism>
<dbReference type="CDD" id="cd04481">
    <property type="entry name" value="RPA1_DBD_B_like"/>
    <property type="match status" value="1"/>
</dbReference>
<sequence>MSKFVNQLIVDEWIFIEKFGLNYAGQIVMIGELEDLETNNKPTKKIDFEIRDEMDERLAVTLWSSFAEHVFRSCQESDGKIVVYLLRFSKIKAYNGVRSLSNSFDSSQVHVNPPFPEVDVFVRSCKVCKKKVTHIYMMGCMVSITKERNHVYGVTCASMWSQMLLLVIDNTGEAKLLLFDSICSEIIGESSAFVLDGSVEEIEDPDVLHDPVKNLIGKTFLFLRIYGMRKEIYKVSKVLLKDGLLDDQLLEDSAEIVNAASIVSGDQSKLEFDAEGVIRGAATPNTLIVGDERVDIKKKGTVVELDEEVTVDRGSVELIIVKKEAVKKEVFKVKVEKKE</sequence>
<reference key="1">
    <citation type="journal article" date="1999" name="Nature">
        <title>Sequence and analysis of chromosome 2 of the plant Arabidopsis thaliana.</title>
        <authorList>
            <person name="Lin X."/>
            <person name="Kaul S."/>
            <person name="Rounsley S."/>
            <person name="Shea T.P."/>
            <person name="Benito M.I."/>
            <person name="Town C.D."/>
            <person name="Fujii C.Y."/>
            <person name="Mason T."/>
            <person name="Bowman C.L."/>
            <person name="Barnstead M."/>
            <person name="Feldblyum T.V."/>
            <person name="Buell C.R."/>
            <person name="Ketchum K.A."/>
            <person name="Lee J."/>
            <person name="Ronning C.M."/>
            <person name="Koo H.L."/>
            <person name="Moffat K.S."/>
            <person name="Cronin L.A."/>
            <person name="Shen M."/>
            <person name="Pai G."/>
            <person name="Van Aken S."/>
            <person name="Umayam L."/>
            <person name="Tallon L.J."/>
            <person name="Gill J.E."/>
            <person name="Adams M.D."/>
            <person name="Carrera A.J."/>
            <person name="Creasy T.H."/>
            <person name="Goodman H.M."/>
            <person name="Somerville C.R."/>
            <person name="Copenhaver G.P."/>
            <person name="Preuss D."/>
            <person name="Nierman W.C."/>
            <person name="White O."/>
            <person name="Eisen J.A."/>
            <person name="Salzberg S.L."/>
            <person name="Fraser C.M."/>
            <person name="Venter J.C."/>
        </authorList>
    </citation>
    <scope>NUCLEOTIDE SEQUENCE [LARGE SCALE GENOMIC DNA]</scope>
    <source>
        <strain>cv. Columbia</strain>
    </source>
</reference>
<protein>
    <submittedName>
        <fullName evidence="1">Putative replication protein A1</fullName>
    </submittedName>
</protein>
<reference evidence="1" key="3">
    <citation type="submission" date="2002-02" db="EMBL/GenBank/DDBJ databases">
        <authorList>
            <person name="Town C.D."/>
            <person name="Kaul S."/>
        </authorList>
    </citation>
    <scope>NUCLEOTIDE SEQUENCE</scope>
</reference>
<accession>Q9ZQM9</accession>
<dbReference type="PIR" id="A84496">
    <property type="entry name" value="A84496"/>
</dbReference>
<dbReference type="SUPFAM" id="SSF50249">
    <property type="entry name" value="Nucleic acid-binding proteins"/>
    <property type="match status" value="2"/>
</dbReference>
<reference evidence="1" key="2">
    <citation type="submission" date="2000-03" db="EMBL/GenBank/DDBJ databases">
        <authorList>
            <person name="Lin X."/>
            <person name="Kaul S."/>
            <person name="Shea T.P."/>
            <person name="Fujii C.Y."/>
            <person name="Shen M."/>
            <person name="VanAken S.E."/>
            <person name="Barnstead M.E."/>
            <person name="Mason T.M."/>
            <person name="Bowman C.L."/>
            <person name="Ronning C.M."/>
            <person name="Benito M.-I."/>
            <person name="Carrera A.J."/>
            <person name="Creasy T.H."/>
            <person name="Buell C.R."/>
            <person name="Town C.D."/>
            <person name="Nierman W.C."/>
            <person name="Fraser C.M."/>
            <person name="Venter J.C."/>
        </authorList>
    </citation>
    <scope>NUCLEOTIDE SEQUENCE</scope>
</reference>
<dbReference type="Gene3D" id="2.40.50.140">
    <property type="entry name" value="Nucleic acid-binding proteins"/>
    <property type="match status" value="1"/>
</dbReference>
<evidence type="ECO:0000313" key="1">
    <source>
        <dbReference type="EMBL" id="AAD15369.1"/>
    </source>
</evidence>
<dbReference type="InterPro" id="IPR012340">
    <property type="entry name" value="NA-bd_OB-fold"/>
</dbReference>
<name>Q9ZQM9_ARATH</name>